<dbReference type="CDD" id="cd11019">
    <property type="entry name" value="OsENODL1_like"/>
    <property type="match status" value="1"/>
</dbReference>
<dbReference type="OrthoDB" id="691587at2759"/>
<evidence type="ECO:0000313" key="13">
    <source>
        <dbReference type="Proteomes" id="UP001085076"/>
    </source>
</evidence>
<dbReference type="SUPFAM" id="SSF49503">
    <property type="entry name" value="Cupredoxins"/>
    <property type="match status" value="1"/>
</dbReference>
<dbReference type="PROSITE" id="PS51485">
    <property type="entry name" value="PHYTOCYANIN"/>
    <property type="match status" value="1"/>
</dbReference>
<protein>
    <recommendedName>
        <fullName evidence="11">Phytocyanin domain-containing protein</fullName>
    </recommendedName>
</protein>
<proteinExistence type="inferred from homology"/>
<keyword evidence="3" id="KW-0732">Signal</keyword>
<comment type="similarity">
    <text evidence="8">Belongs to the early nodulin-like (ENODL) family.</text>
</comment>
<evidence type="ECO:0000256" key="3">
    <source>
        <dbReference type="ARBA" id="ARBA00022729"/>
    </source>
</evidence>
<evidence type="ECO:0000256" key="5">
    <source>
        <dbReference type="ARBA" id="ARBA00023157"/>
    </source>
</evidence>
<dbReference type="AlphaFoldDB" id="A0A9D5C4W0"/>
<organism evidence="12 13">
    <name type="scientific">Dioscorea zingiberensis</name>
    <dbReference type="NCBI Taxonomy" id="325984"/>
    <lineage>
        <taxon>Eukaryota</taxon>
        <taxon>Viridiplantae</taxon>
        <taxon>Streptophyta</taxon>
        <taxon>Embryophyta</taxon>
        <taxon>Tracheophyta</taxon>
        <taxon>Spermatophyta</taxon>
        <taxon>Magnoliopsida</taxon>
        <taxon>Liliopsida</taxon>
        <taxon>Dioscoreales</taxon>
        <taxon>Dioscoreaceae</taxon>
        <taxon>Dioscorea</taxon>
    </lineage>
</organism>
<evidence type="ECO:0000256" key="9">
    <source>
        <dbReference type="ARBA" id="ARBA00037868"/>
    </source>
</evidence>
<dbReference type="GO" id="GO:0012505">
    <property type="term" value="C:endomembrane system"/>
    <property type="evidence" value="ECO:0007669"/>
    <property type="project" value="UniProtKB-SubCell"/>
</dbReference>
<name>A0A9D5C4W0_9LILI</name>
<keyword evidence="6" id="KW-0325">Glycoprotein</keyword>
<reference evidence="12" key="2">
    <citation type="journal article" date="2022" name="Hortic Res">
        <title>The genome of Dioscorea zingiberensis sheds light on the biosynthesis, origin and evolution of the medicinally important diosgenin saponins.</title>
        <authorList>
            <person name="Li Y."/>
            <person name="Tan C."/>
            <person name="Li Z."/>
            <person name="Guo J."/>
            <person name="Li S."/>
            <person name="Chen X."/>
            <person name="Wang C."/>
            <person name="Dai X."/>
            <person name="Yang H."/>
            <person name="Song W."/>
            <person name="Hou L."/>
            <person name="Xu J."/>
            <person name="Tong Z."/>
            <person name="Xu A."/>
            <person name="Yuan X."/>
            <person name="Wang W."/>
            <person name="Yang Q."/>
            <person name="Chen L."/>
            <person name="Sun Z."/>
            <person name="Wang K."/>
            <person name="Pan B."/>
            <person name="Chen J."/>
            <person name="Bao Y."/>
            <person name="Liu F."/>
            <person name="Qi X."/>
            <person name="Gang D.R."/>
            <person name="Wen J."/>
            <person name="Li J."/>
        </authorList>
    </citation>
    <scope>NUCLEOTIDE SEQUENCE</scope>
    <source>
        <strain evidence="12">Dzin_1.0</strain>
    </source>
</reference>
<evidence type="ECO:0000256" key="10">
    <source>
        <dbReference type="SAM" id="MobiDB-lite"/>
    </source>
</evidence>
<feature type="domain" description="Phytocyanin" evidence="11">
    <location>
        <begin position="5"/>
        <end position="107"/>
    </location>
</feature>
<reference evidence="12" key="1">
    <citation type="submission" date="2021-03" db="EMBL/GenBank/DDBJ databases">
        <authorList>
            <person name="Li Z."/>
            <person name="Yang C."/>
        </authorList>
    </citation>
    <scope>NUCLEOTIDE SEQUENCE</scope>
    <source>
        <strain evidence="12">Dzin_1.0</strain>
        <tissue evidence="12">Leaf</tissue>
    </source>
</reference>
<keyword evidence="13" id="KW-1185">Reference proteome</keyword>
<keyword evidence="7" id="KW-0449">Lipoprotein</keyword>
<keyword evidence="4" id="KW-0472">Membrane</keyword>
<comment type="caution">
    <text evidence="12">The sequence shown here is derived from an EMBL/GenBank/DDBJ whole genome shotgun (WGS) entry which is preliminary data.</text>
</comment>
<dbReference type="PANTHER" id="PTHR33021:SF253">
    <property type="entry name" value="EARLY NODULIN-LIKE PROTEIN 9"/>
    <property type="match status" value="1"/>
</dbReference>
<dbReference type="FunFam" id="2.60.40.420:FF:000010">
    <property type="entry name" value="Early nodulin-like protein 1"/>
    <property type="match status" value="1"/>
</dbReference>
<accession>A0A9D5C4W0</accession>
<evidence type="ECO:0000256" key="2">
    <source>
        <dbReference type="ARBA" id="ARBA00022622"/>
    </source>
</evidence>
<evidence type="ECO:0000259" key="11">
    <source>
        <dbReference type="PROSITE" id="PS51485"/>
    </source>
</evidence>
<evidence type="ECO:0000256" key="8">
    <source>
        <dbReference type="ARBA" id="ARBA00035011"/>
    </source>
</evidence>
<gene>
    <name evidence="12" type="ORF">J5N97_027255</name>
</gene>
<dbReference type="InterPro" id="IPR039391">
    <property type="entry name" value="Phytocyanin-like"/>
</dbReference>
<dbReference type="Proteomes" id="UP001085076">
    <property type="component" value="Miscellaneous, Linkage group lg08"/>
</dbReference>
<dbReference type="Gene3D" id="2.60.40.420">
    <property type="entry name" value="Cupredoxins - blue copper proteins"/>
    <property type="match status" value="1"/>
</dbReference>
<evidence type="ECO:0000256" key="4">
    <source>
        <dbReference type="ARBA" id="ARBA00023136"/>
    </source>
</evidence>
<dbReference type="Pfam" id="PF02298">
    <property type="entry name" value="Cu_bind_like"/>
    <property type="match status" value="1"/>
</dbReference>
<feature type="region of interest" description="Disordered" evidence="10">
    <location>
        <begin position="113"/>
        <end position="133"/>
    </location>
</feature>
<dbReference type="EMBL" id="JAGGNH010000008">
    <property type="protein sequence ID" value="KAJ0966117.1"/>
    <property type="molecule type" value="Genomic_DNA"/>
</dbReference>
<dbReference type="InterPro" id="IPR041846">
    <property type="entry name" value="ENL_dom"/>
</dbReference>
<dbReference type="GO" id="GO:0009055">
    <property type="term" value="F:electron transfer activity"/>
    <property type="evidence" value="ECO:0007669"/>
    <property type="project" value="InterPro"/>
</dbReference>
<sequence>MASATQFKVGESKGWTVPEDPNFYSQWAESNRFQIGDSLLFVYPQGQDSVLLVKQEDYNTCNTSSFIEAYRDGNTVFTLSSSGPFYFISGNQENCLKHESLVVVVMGEKSNATAPSLPPSPSMASPPPPPESIIGTPITSPSVETISPPSAGSTMVMSLMTSVGALIGSLLYVL</sequence>
<evidence type="ECO:0000313" key="12">
    <source>
        <dbReference type="EMBL" id="KAJ0966117.1"/>
    </source>
</evidence>
<comment type="subcellular location">
    <subcellularLocation>
        <location evidence="9">Endomembrane system</location>
        <topology evidence="9">Lipid-anchor</topology>
    </subcellularLocation>
    <subcellularLocation>
        <location evidence="1">Membrane</location>
        <topology evidence="1">Lipid-anchor</topology>
        <topology evidence="1">GPI-anchor</topology>
    </subcellularLocation>
</comment>
<evidence type="ECO:0000256" key="6">
    <source>
        <dbReference type="ARBA" id="ARBA00023180"/>
    </source>
</evidence>
<dbReference type="GO" id="GO:0005886">
    <property type="term" value="C:plasma membrane"/>
    <property type="evidence" value="ECO:0007669"/>
    <property type="project" value="TreeGrafter"/>
</dbReference>
<dbReference type="PANTHER" id="PTHR33021">
    <property type="entry name" value="BLUE COPPER PROTEIN"/>
    <property type="match status" value="1"/>
</dbReference>
<evidence type="ECO:0000256" key="1">
    <source>
        <dbReference type="ARBA" id="ARBA00004589"/>
    </source>
</evidence>
<keyword evidence="2" id="KW-0336">GPI-anchor</keyword>
<evidence type="ECO:0000256" key="7">
    <source>
        <dbReference type="ARBA" id="ARBA00023288"/>
    </source>
</evidence>
<dbReference type="GO" id="GO:0098552">
    <property type="term" value="C:side of membrane"/>
    <property type="evidence" value="ECO:0007669"/>
    <property type="project" value="UniProtKB-KW"/>
</dbReference>
<feature type="compositionally biased region" description="Pro residues" evidence="10">
    <location>
        <begin position="116"/>
        <end position="131"/>
    </location>
</feature>
<dbReference type="InterPro" id="IPR003245">
    <property type="entry name" value="Phytocyanin_dom"/>
</dbReference>
<keyword evidence="5" id="KW-1015">Disulfide bond</keyword>
<dbReference type="InterPro" id="IPR008972">
    <property type="entry name" value="Cupredoxin"/>
</dbReference>